<dbReference type="Proteomes" id="UP000487350">
    <property type="component" value="Unassembled WGS sequence"/>
</dbReference>
<evidence type="ECO:0000313" key="2">
    <source>
        <dbReference type="Proteomes" id="UP000487350"/>
    </source>
</evidence>
<dbReference type="AlphaFoldDB" id="A0A844ATI4"/>
<organism evidence="1 2">
    <name type="scientific">Caenimonas koreensis DSM 17982</name>
    <dbReference type="NCBI Taxonomy" id="1121255"/>
    <lineage>
        <taxon>Bacteria</taxon>
        <taxon>Pseudomonadati</taxon>
        <taxon>Pseudomonadota</taxon>
        <taxon>Betaproteobacteria</taxon>
        <taxon>Burkholderiales</taxon>
        <taxon>Comamonadaceae</taxon>
        <taxon>Caenimonas</taxon>
    </lineage>
</organism>
<comment type="caution">
    <text evidence="1">The sequence shown here is derived from an EMBL/GenBank/DDBJ whole genome shotgun (WGS) entry which is preliminary data.</text>
</comment>
<evidence type="ECO:0000313" key="1">
    <source>
        <dbReference type="EMBL" id="MRD45648.1"/>
    </source>
</evidence>
<accession>A0A844ATI4</accession>
<dbReference type="EMBL" id="WJBU01000001">
    <property type="protein sequence ID" value="MRD45648.1"/>
    <property type="molecule type" value="Genomic_DNA"/>
</dbReference>
<proteinExistence type="predicted"/>
<reference evidence="1 2" key="1">
    <citation type="submission" date="2019-11" db="EMBL/GenBank/DDBJ databases">
        <title>Caenimonas koreensis gen. nov., sp. nov., isolated from activated sludge.</title>
        <authorList>
            <person name="Seung H.R."/>
        </authorList>
    </citation>
    <scope>NUCLEOTIDE SEQUENCE [LARGE SCALE GENOMIC DNA]</scope>
    <source>
        <strain evidence="1 2">EMB320</strain>
    </source>
</reference>
<gene>
    <name evidence="1" type="ORF">GHT07_00015</name>
</gene>
<protein>
    <submittedName>
        <fullName evidence="1">AlpA family phage regulatory protein</fullName>
    </submittedName>
</protein>
<keyword evidence="2" id="KW-1185">Reference proteome</keyword>
<name>A0A844ATI4_9BURK</name>
<sequence>MARSTLWQWTKSRHGFPQPLKAGQKVTLFDINAIDAFLKAQASK</sequence>